<name>A0A6C0CG29_9ZZZZ</name>
<dbReference type="EMBL" id="MN739412">
    <property type="protein sequence ID" value="QHT03538.1"/>
    <property type="molecule type" value="Genomic_DNA"/>
</dbReference>
<protein>
    <submittedName>
        <fullName evidence="1">Uncharacterized protein</fullName>
    </submittedName>
</protein>
<accession>A0A6C0CG29</accession>
<reference evidence="1" key="1">
    <citation type="journal article" date="2020" name="Nature">
        <title>Giant virus diversity and host interactions through global metagenomics.</title>
        <authorList>
            <person name="Schulz F."/>
            <person name="Roux S."/>
            <person name="Paez-Espino D."/>
            <person name="Jungbluth S."/>
            <person name="Walsh D.A."/>
            <person name="Denef V.J."/>
            <person name="McMahon K.D."/>
            <person name="Konstantinidis K.T."/>
            <person name="Eloe-Fadrosh E.A."/>
            <person name="Kyrpides N.C."/>
            <person name="Woyke T."/>
        </authorList>
    </citation>
    <scope>NUCLEOTIDE SEQUENCE</scope>
    <source>
        <strain evidence="1">GVMAG-M-3300021079-18</strain>
    </source>
</reference>
<dbReference type="AlphaFoldDB" id="A0A6C0CG29"/>
<evidence type="ECO:0000313" key="1">
    <source>
        <dbReference type="EMBL" id="QHT03538.1"/>
    </source>
</evidence>
<organism evidence="1">
    <name type="scientific">viral metagenome</name>
    <dbReference type="NCBI Taxonomy" id="1070528"/>
    <lineage>
        <taxon>unclassified sequences</taxon>
        <taxon>metagenomes</taxon>
        <taxon>organismal metagenomes</taxon>
    </lineage>
</organism>
<proteinExistence type="predicted"/>
<sequence length="196" mass="21637">MEIGVSDVKTFLRHPNVPRAVLEDVFQMLRIMLNKSADQVDSDQEMPATVVSAREQMYYDDDSSAPAGLSNVFPPGSAVAPMKSSLKEQAEAPIRGGNINPESATVKATYVSSDNYGDGYIELSDKSYEALMRATHTNCQQQGLYFPYGFGSGKNQLKIKKLNLGKLRKDITISLKFSRWEMNGKSGFSCYGEVSK</sequence>